<evidence type="ECO:0000256" key="1">
    <source>
        <dbReference type="ARBA" id="ARBA00022468"/>
    </source>
</evidence>
<evidence type="ECO:0000256" key="2">
    <source>
        <dbReference type="SAM" id="MobiDB-lite"/>
    </source>
</evidence>
<dbReference type="OrthoDB" id="19311at2759"/>
<feature type="compositionally biased region" description="Low complexity" evidence="2">
    <location>
        <begin position="684"/>
        <end position="694"/>
    </location>
</feature>
<dbReference type="InterPro" id="IPR000331">
    <property type="entry name" value="Rap/Ran_GAP_dom"/>
</dbReference>
<dbReference type="InterPro" id="IPR018515">
    <property type="entry name" value="Tuberin-type_domain"/>
</dbReference>
<dbReference type="GO" id="GO:0005634">
    <property type="term" value="C:nucleus"/>
    <property type="evidence" value="ECO:0007669"/>
    <property type="project" value="InterPro"/>
</dbReference>
<name>A0A9P8CEH8_9HELO</name>
<dbReference type="SUPFAM" id="SSF48371">
    <property type="entry name" value="ARM repeat"/>
    <property type="match status" value="1"/>
</dbReference>
<dbReference type="PANTHER" id="PTHR10063">
    <property type="entry name" value="TUBERIN"/>
    <property type="match status" value="1"/>
</dbReference>
<dbReference type="Pfam" id="PF11864">
    <property type="entry name" value="DUF3384"/>
    <property type="match status" value="1"/>
</dbReference>
<dbReference type="PROSITE" id="PS50085">
    <property type="entry name" value="RAPGAP"/>
    <property type="match status" value="1"/>
</dbReference>
<feature type="compositionally biased region" description="Polar residues" evidence="2">
    <location>
        <begin position="1536"/>
        <end position="1553"/>
    </location>
</feature>
<dbReference type="FunFam" id="3.40.50.11210:FF:000007">
    <property type="entry name" value="Tuberous sclerosis 2"/>
    <property type="match status" value="1"/>
</dbReference>
<feature type="region of interest" description="Disordered" evidence="2">
    <location>
        <begin position="1"/>
        <end position="49"/>
    </location>
</feature>
<dbReference type="GO" id="GO:0032007">
    <property type="term" value="P:negative regulation of TOR signaling"/>
    <property type="evidence" value="ECO:0007669"/>
    <property type="project" value="TreeGrafter"/>
</dbReference>
<accession>A0A9P8CEH8</accession>
<keyword evidence="5" id="KW-1185">Reference proteome</keyword>
<keyword evidence="1" id="KW-0343">GTPase activation</keyword>
<dbReference type="Proteomes" id="UP000887226">
    <property type="component" value="Unassembled WGS sequence"/>
</dbReference>
<organism evidence="4 5">
    <name type="scientific">Calycina marina</name>
    <dbReference type="NCBI Taxonomy" id="1763456"/>
    <lineage>
        <taxon>Eukaryota</taxon>
        <taxon>Fungi</taxon>
        <taxon>Dikarya</taxon>
        <taxon>Ascomycota</taxon>
        <taxon>Pezizomycotina</taxon>
        <taxon>Leotiomycetes</taxon>
        <taxon>Helotiales</taxon>
        <taxon>Pezizellaceae</taxon>
        <taxon>Calycina</taxon>
    </lineage>
</organism>
<feature type="region of interest" description="Disordered" evidence="2">
    <location>
        <begin position="1532"/>
        <end position="1553"/>
    </location>
</feature>
<evidence type="ECO:0000313" key="4">
    <source>
        <dbReference type="EMBL" id="KAG9243792.1"/>
    </source>
</evidence>
<gene>
    <name evidence="4" type="ORF">BJ878DRAFT_422821</name>
</gene>
<evidence type="ECO:0000259" key="3">
    <source>
        <dbReference type="PROSITE" id="PS50085"/>
    </source>
</evidence>
<dbReference type="InterPro" id="IPR024584">
    <property type="entry name" value="Tuberin_N"/>
</dbReference>
<dbReference type="InterPro" id="IPR035974">
    <property type="entry name" value="Rap/Ran-GAP_sf"/>
</dbReference>
<evidence type="ECO:0000313" key="5">
    <source>
        <dbReference type="Proteomes" id="UP000887226"/>
    </source>
</evidence>
<feature type="domain" description="Rap-GAP" evidence="3">
    <location>
        <begin position="1296"/>
        <end position="1535"/>
    </location>
</feature>
<feature type="compositionally biased region" description="Polar residues" evidence="2">
    <location>
        <begin position="38"/>
        <end position="49"/>
    </location>
</feature>
<dbReference type="GO" id="GO:0033596">
    <property type="term" value="C:TSC1-TSC2 complex"/>
    <property type="evidence" value="ECO:0007669"/>
    <property type="project" value="TreeGrafter"/>
</dbReference>
<protein>
    <submittedName>
        <fullName evidence="4">Tuberin</fullName>
    </submittedName>
</protein>
<dbReference type="SUPFAM" id="SSF111347">
    <property type="entry name" value="Rap/Ran-GAP"/>
    <property type="match status" value="1"/>
</dbReference>
<proteinExistence type="predicted"/>
<dbReference type="Gene3D" id="3.40.50.11210">
    <property type="entry name" value="Rap/Ran-GAP"/>
    <property type="match status" value="1"/>
</dbReference>
<dbReference type="InterPro" id="IPR016024">
    <property type="entry name" value="ARM-type_fold"/>
</dbReference>
<dbReference type="EMBL" id="MU253951">
    <property type="protein sequence ID" value="KAG9243792.1"/>
    <property type="molecule type" value="Genomic_DNA"/>
</dbReference>
<dbReference type="PANTHER" id="PTHR10063:SF0">
    <property type="entry name" value="TUBERIN"/>
    <property type="match status" value="1"/>
</dbReference>
<comment type="caution">
    <text evidence="4">The sequence shown here is derived from an EMBL/GenBank/DDBJ whole genome shotgun (WGS) entry which is preliminary data.</text>
</comment>
<dbReference type="GO" id="GO:0051056">
    <property type="term" value="P:regulation of small GTPase mediated signal transduction"/>
    <property type="evidence" value="ECO:0007669"/>
    <property type="project" value="InterPro"/>
</dbReference>
<reference evidence="4" key="1">
    <citation type="journal article" date="2021" name="IMA Fungus">
        <title>Genomic characterization of three marine fungi, including Emericellopsis atlantica sp. nov. with signatures of a generalist lifestyle and marine biomass degradation.</title>
        <authorList>
            <person name="Hagestad O.C."/>
            <person name="Hou L."/>
            <person name="Andersen J.H."/>
            <person name="Hansen E.H."/>
            <person name="Altermark B."/>
            <person name="Li C."/>
            <person name="Kuhnert E."/>
            <person name="Cox R.J."/>
            <person name="Crous P.W."/>
            <person name="Spatafora J.W."/>
            <person name="Lail K."/>
            <person name="Amirebrahimi M."/>
            <person name="Lipzen A."/>
            <person name="Pangilinan J."/>
            <person name="Andreopoulos W."/>
            <person name="Hayes R.D."/>
            <person name="Ng V."/>
            <person name="Grigoriev I.V."/>
            <person name="Jackson S.A."/>
            <person name="Sutton T.D.S."/>
            <person name="Dobson A.D.W."/>
            <person name="Rama T."/>
        </authorList>
    </citation>
    <scope>NUCLEOTIDE SEQUENCE</scope>
    <source>
        <strain evidence="4">TRa3180A</strain>
    </source>
</reference>
<dbReference type="InterPro" id="IPR027107">
    <property type="entry name" value="Tuberin/Ral-act_asu"/>
</dbReference>
<dbReference type="Pfam" id="PF03542">
    <property type="entry name" value="Tuberin"/>
    <property type="match status" value="1"/>
</dbReference>
<dbReference type="Pfam" id="PF02145">
    <property type="entry name" value="Rap_GAP"/>
    <property type="match status" value="1"/>
</dbReference>
<sequence>MDENNRRSHANARGYLANLSRQHSAPPRSVSMSPAGEITQTPEPKSTSGLVNVFKSLTGNKSTKLPYPQVPASALAPQLTTPNTLKKANHTGPPNYDALQAQLKANNPLLDRITAADFLRDAVQDYPLSGVTTIFRDGKDLIEASKPVESRHAGFGLLKACVKHGPATDPERMLYFQVITAPADPDDFHLQLTAFVELARNGRDLSGFHYHAVPLLTQWLRQLFTVTSAARKKAGRTIRNPKHQLGEENNLSQLFAFIVDVIKFSFNVSNEETTGNLIDAVLDICVNTTLSGDLRACIDVINAIIIYGDIPGNQLLVCIKVLCSIHCLVNDVRTTAWRTLRNLAKSHNGQTTVRILLNILREPPESGEKEKQDLRGIRGALSVLEKLFAKDGHNGFPIVPFTLLMEALKTIVTIEHSKVQIGVLRLVLSMFNAKSGNVTENIMEEDWSIMFDVIIKCSQRARETSTGHSVSSRTQTVNPLAKDEMNESNISTTMAQTLRSIIVRVEELLTNSSGHELHQRDDCIRFFVRVHPHLPESCAKLVIDYYMEYHQCYPSDQNWKANINLLLEAFFADRTRPTEIRLLALKAVTEVFETVELIYGDDDPDSLRLLVAAILDGAGDEKEITVLQELVSFAISIAETAEVPLFKFIIDTLRSTITGDLMQSPIASPPPSRQRLSSGGLPISSSVPSTPQTPSNVVTRGFIHIFMKTMDKSSYKAGRMFGELLVIVKSHECEIDARISALKMLFRLRADWANRIFLTAFTESDGLAASLYRTPPSLARKQAADDASQQQSKSFWVEEAGNVRLSRSASINTQTHAQNRRSFRSTCGVNRIVQKNHQMWMTPDPDALPEPASDKASSTLCSHAASPDNHVLLPIDIFLDVVIGLLRNGCDWEVYSYVLVHLAAQLSNKALFRSMPAQIKVLREVLCDQVKNGTYFEPPLSSGLRKVDIAICLFQILTMLISYHDDFTKPEEDELVRTFLVGVGADRAAKCCIHALSICCHELPASTSKSLVNILQKMSTIITQSHVAVHILEFLACLSRQPNLYVNFREDEYRTIFMMCFRYLQYVRDQPVGNDSLTRNGVAHTRISGLSFGAGLSLSESYAAESNFQPNASDDLPQYVFALAYHVIIFWFLSLRLNDRAGQVSWITKNLVSTDSSGKETIDEQAQVTLDFMQRVAYADVDESAADPTFTEENFGDILKKRWIVGQSIVTIEQATRGGWAQITKRQPSGTSCYIIREKFTRPPPHQSEYSADSGSDSNVVLPTHLLLQLAASMPQLNEASRPIPLLDDAAIKRAITAFDRNFTVDGHKVGVIYLGENQTQEVDILSNVMGSSDYTHFLSGLGTLTKLKGATFNTQGLDRRDDSDGEYAFCWRDRVTEIVFHVTTQMPTDLDRDPQCIKKKSHIGNDFVNIIFNNSGLPFKFDTFPSEFNYVNIVITPESRASFVATRQRSEADIENAFYKVQVMSKPGFPEISPAAETKIVGLAALPGFIRLLALNASVFSLVWLNRDGGEHVSSWRNRLREITKLREKYGPKSGLSNPISPTTVPPVNQTNDTRTIRENLNGLRRTSVANFLAHSDSSSQRPSILSTADTEVGATQEDGITNTLDFSRWG</sequence>
<dbReference type="GO" id="GO:0005096">
    <property type="term" value="F:GTPase activator activity"/>
    <property type="evidence" value="ECO:0007669"/>
    <property type="project" value="UniProtKB-KW"/>
</dbReference>
<feature type="region of interest" description="Disordered" evidence="2">
    <location>
        <begin position="661"/>
        <end position="694"/>
    </location>
</feature>